<evidence type="ECO:0000313" key="2">
    <source>
        <dbReference type="EMBL" id="KAG2589249.1"/>
    </source>
</evidence>
<gene>
    <name evidence="2" type="ORF">PVAP13_5NG306081</name>
</gene>
<sequence length="332" mass="36530">MLCRFGSPLRSTVAQPYVAMPRLCPWAEPPPGAWPFASPPPPLLRLLLQSPPRPSQLAKNQLPLPFATAPHAAGTPHLNAEPPPPSAPQIRYLPARATPALVPPSRILDLPIPTPVAAAEPPPPRPTRGPILPWSRRRRLTHAAGDAASALSPGHPECRAEGGGARRPRSRRRRPHVARSRRHPSTHRPNTPPPPSRSAEPPPSIDPSREHAAATIHRPIARTRQIRCCSLSPSHEHAERRARPSTGCVVPYPLSFPQRDESACNLAFWLHFNSSICSISRHQWALTNESLLGKFRLTFLDLWRVLTGRHPCRNHGCLCICAGTHATKPWLP</sequence>
<keyword evidence="3" id="KW-1185">Reference proteome</keyword>
<dbReference type="PRINTS" id="PR01217">
    <property type="entry name" value="PRICHEXTENSN"/>
</dbReference>
<name>A0A8T0RY27_PANVG</name>
<reference evidence="2" key="1">
    <citation type="submission" date="2020-05" db="EMBL/GenBank/DDBJ databases">
        <title>WGS assembly of Panicum virgatum.</title>
        <authorList>
            <person name="Lovell J.T."/>
            <person name="Jenkins J."/>
            <person name="Shu S."/>
            <person name="Juenger T.E."/>
            <person name="Schmutz J."/>
        </authorList>
    </citation>
    <scope>NUCLEOTIDE SEQUENCE</scope>
    <source>
        <strain evidence="2">AP13</strain>
    </source>
</reference>
<feature type="region of interest" description="Disordered" evidence="1">
    <location>
        <begin position="67"/>
        <end position="91"/>
    </location>
</feature>
<feature type="region of interest" description="Disordered" evidence="1">
    <location>
        <begin position="141"/>
        <end position="212"/>
    </location>
</feature>
<dbReference type="EMBL" id="CM029046">
    <property type="protein sequence ID" value="KAG2589249.1"/>
    <property type="molecule type" value="Genomic_DNA"/>
</dbReference>
<organism evidence="2 3">
    <name type="scientific">Panicum virgatum</name>
    <name type="common">Blackwell switchgrass</name>
    <dbReference type="NCBI Taxonomy" id="38727"/>
    <lineage>
        <taxon>Eukaryota</taxon>
        <taxon>Viridiplantae</taxon>
        <taxon>Streptophyta</taxon>
        <taxon>Embryophyta</taxon>
        <taxon>Tracheophyta</taxon>
        <taxon>Spermatophyta</taxon>
        <taxon>Magnoliopsida</taxon>
        <taxon>Liliopsida</taxon>
        <taxon>Poales</taxon>
        <taxon>Poaceae</taxon>
        <taxon>PACMAD clade</taxon>
        <taxon>Panicoideae</taxon>
        <taxon>Panicodae</taxon>
        <taxon>Paniceae</taxon>
        <taxon>Panicinae</taxon>
        <taxon>Panicum</taxon>
        <taxon>Panicum sect. Hiantes</taxon>
    </lineage>
</organism>
<dbReference type="AlphaFoldDB" id="A0A8T0RY27"/>
<dbReference type="Proteomes" id="UP000823388">
    <property type="component" value="Chromosome 5N"/>
</dbReference>
<feature type="compositionally biased region" description="Pro residues" evidence="1">
    <location>
        <begin position="190"/>
        <end position="205"/>
    </location>
</feature>
<evidence type="ECO:0000313" key="3">
    <source>
        <dbReference type="Proteomes" id="UP000823388"/>
    </source>
</evidence>
<accession>A0A8T0RY27</accession>
<evidence type="ECO:0000256" key="1">
    <source>
        <dbReference type="SAM" id="MobiDB-lite"/>
    </source>
</evidence>
<comment type="caution">
    <text evidence="2">The sequence shown here is derived from an EMBL/GenBank/DDBJ whole genome shotgun (WGS) entry which is preliminary data.</text>
</comment>
<feature type="region of interest" description="Disordered" evidence="1">
    <location>
        <begin position="113"/>
        <end position="132"/>
    </location>
</feature>
<protein>
    <submittedName>
        <fullName evidence="2">Uncharacterized protein</fullName>
    </submittedName>
</protein>
<feature type="compositionally biased region" description="Basic residues" evidence="1">
    <location>
        <begin position="166"/>
        <end position="186"/>
    </location>
</feature>
<proteinExistence type="predicted"/>